<evidence type="ECO:0000313" key="2">
    <source>
        <dbReference type="EMBL" id="TWT51901.1"/>
    </source>
</evidence>
<evidence type="ECO:0000313" key="3">
    <source>
        <dbReference type="Proteomes" id="UP000318053"/>
    </source>
</evidence>
<accession>A0A5C5WP74</accession>
<protein>
    <submittedName>
        <fullName evidence="2">Uncharacterized protein</fullName>
    </submittedName>
</protein>
<gene>
    <name evidence="2" type="ORF">CA85_51640</name>
</gene>
<reference evidence="2 3" key="1">
    <citation type="submission" date="2019-02" db="EMBL/GenBank/DDBJ databases">
        <title>Deep-cultivation of Planctomycetes and their phenomic and genomic characterization uncovers novel biology.</title>
        <authorList>
            <person name="Wiegand S."/>
            <person name="Jogler M."/>
            <person name="Boedeker C."/>
            <person name="Pinto D."/>
            <person name="Vollmers J."/>
            <person name="Rivas-Marin E."/>
            <person name="Kohn T."/>
            <person name="Peeters S.H."/>
            <person name="Heuer A."/>
            <person name="Rast P."/>
            <person name="Oberbeckmann S."/>
            <person name="Bunk B."/>
            <person name="Jeske O."/>
            <person name="Meyerdierks A."/>
            <person name="Storesund J.E."/>
            <person name="Kallscheuer N."/>
            <person name="Luecker S."/>
            <person name="Lage O.M."/>
            <person name="Pohl T."/>
            <person name="Merkel B.J."/>
            <person name="Hornburger P."/>
            <person name="Mueller R.-W."/>
            <person name="Bruemmer F."/>
            <person name="Labrenz M."/>
            <person name="Spormann A.M."/>
            <person name="Op Den Camp H."/>
            <person name="Overmann J."/>
            <person name="Amann R."/>
            <person name="Jetten M.S.M."/>
            <person name="Mascher T."/>
            <person name="Medema M.H."/>
            <person name="Devos D.P."/>
            <person name="Kaster A.-K."/>
            <person name="Ovreas L."/>
            <person name="Rohde M."/>
            <person name="Galperin M.Y."/>
            <person name="Jogler C."/>
        </authorList>
    </citation>
    <scope>NUCLEOTIDE SEQUENCE [LARGE SCALE GENOMIC DNA]</scope>
    <source>
        <strain evidence="2 3">CA85</strain>
    </source>
</reference>
<keyword evidence="3" id="KW-1185">Reference proteome</keyword>
<comment type="caution">
    <text evidence="2">The sequence shown here is derived from an EMBL/GenBank/DDBJ whole genome shotgun (WGS) entry which is preliminary data.</text>
</comment>
<name>A0A5C5WP74_9BACT</name>
<proteinExistence type="predicted"/>
<dbReference type="AlphaFoldDB" id="A0A5C5WP74"/>
<dbReference type="RefSeq" id="WP_146394201.1">
    <property type="nucleotide sequence ID" value="NZ_SJPK01000037.1"/>
</dbReference>
<sequence length="130" mass="14499" precursor="true">MKTMLALSSFLLLTLALCEHGTANEHGITNGLDGWPAVKNRDLGLITVYDARESLPVPVYSIDLGLDLDFTAPATDDSANEDPSDARYILKTDLQIKRDAAQLRWREEAAQRLRARQEFAKQLEETFGAH</sequence>
<dbReference type="Proteomes" id="UP000318053">
    <property type="component" value="Unassembled WGS sequence"/>
</dbReference>
<feature type="signal peptide" evidence="1">
    <location>
        <begin position="1"/>
        <end position="23"/>
    </location>
</feature>
<evidence type="ECO:0000256" key="1">
    <source>
        <dbReference type="SAM" id="SignalP"/>
    </source>
</evidence>
<dbReference type="EMBL" id="SJPK01000037">
    <property type="protein sequence ID" value="TWT51901.1"/>
    <property type="molecule type" value="Genomic_DNA"/>
</dbReference>
<feature type="chain" id="PRO_5022797196" evidence="1">
    <location>
        <begin position="24"/>
        <end position="130"/>
    </location>
</feature>
<keyword evidence="1" id="KW-0732">Signal</keyword>
<organism evidence="2 3">
    <name type="scientific">Allorhodopirellula solitaria</name>
    <dbReference type="NCBI Taxonomy" id="2527987"/>
    <lineage>
        <taxon>Bacteria</taxon>
        <taxon>Pseudomonadati</taxon>
        <taxon>Planctomycetota</taxon>
        <taxon>Planctomycetia</taxon>
        <taxon>Pirellulales</taxon>
        <taxon>Pirellulaceae</taxon>
        <taxon>Allorhodopirellula</taxon>
    </lineage>
</organism>